<feature type="region of interest" description="Disordered" evidence="7">
    <location>
        <begin position="1"/>
        <end position="25"/>
    </location>
</feature>
<dbReference type="GO" id="GO:0016192">
    <property type="term" value="P:vesicle-mediated transport"/>
    <property type="evidence" value="ECO:0007669"/>
    <property type="project" value="TreeGrafter"/>
</dbReference>
<evidence type="ECO:0000256" key="4">
    <source>
        <dbReference type="ARBA" id="ARBA00022989"/>
    </source>
</evidence>
<keyword evidence="9" id="KW-1185">Reference proteome</keyword>
<sequence length="222" mass="25498">MDFNYDPVAPNPEMGMDPFTSADNKASKKQRKPSLLNKSGSVGVFLSFIIFKGLNLLWFILCQIPFIVKEIPAAVQISVYIALYAIDHWFTYNIASRYMVVLRCHRYAYNGVHAWHFEYEVGNNGRKCDRVTFWLIVWIWPFAWVGMMIAFFIINALRAIFDPTMIIYALIFIMQIVGSSYLLYALMRGRADRMKAKRASDVGKAKQIIANNIAAPADIFDQ</sequence>
<comment type="subcellular location">
    <subcellularLocation>
        <location evidence="1 6">Membrane</location>
        <topology evidence="1 6">Multi-pass membrane protein</topology>
    </subcellularLocation>
</comment>
<dbReference type="GO" id="GO:0000139">
    <property type="term" value="C:Golgi membrane"/>
    <property type="evidence" value="ECO:0007669"/>
    <property type="project" value="TreeGrafter"/>
</dbReference>
<comment type="similarity">
    <text evidence="2 6">Belongs to the TVP23 family.</text>
</comment>
<dbReference type="Proteomes" id="UP000315496">
    <property type="component" value="Chromosome 2"/>
</dbReference>
<evidence type="ECO:0000256" key="5">
    <source>
        <dbReference type="ARBA" id="ARBA00023136"/>
    </source>
</evidence>
<protein>
    <recommendedName>
        <fullName evidence="6">Golgi apparatus membrane protein TVP23 homolog</fullName>
    </recommendedName>
</protein>
<keyword evidence="4 6" id="KW-1133">Transmembrane helix</keyword>
<evidence type="ECO:0000313" key="8">
    <source>
        <dbReference type="EMBL" id="TNJ28719.1"/>
    </source>
</evidence>
<comment type="caution">
    <text evidence="8">The sequence shown here is derived from an EMBL/GenBank/DDBJ whole genome shotgun (WGS) entry which is preliminary data.</text>
</comment>
<feature type="transmembrane region" description="Helical" evidence="6">
    <location>
        <begin position="133"/>
        <end position="154"/>
    </location>
</feature>
<dbReference type="PANTHER" id="PTHR13019:SF7">
    <property type="entry name" value="GOLGI APPARATUS MEMBRANE PROTEIN TVP23"/>
    <property type="match status" value="1"/>
</dbReference>
<keyword evidence="5 6" id="KW-0472">Membrane</keyword>
<evidence type="ECO:0000256" key="7">
    <source>
        <dbReference type="SAM" id="MobiDB-lite"/>
    </source>
</evidence>
<evidence type="ECO:0000256" key="6">
    <source>
        <dbReference type="RuleBase" id="RU361206"/>
    </source>
</evidence>
<dbReference type="AlphaFoldDB" id="A0A4Z1T819"/>
<dbReference type="GO" id="GO:0009306">
    <property type="term" value="P:protein secretion"/>
    <property type="evidence" value="ECO:0007669"/>
    <property type="project" value="TreeGrafter"/>
</dbReference>
<accession>A0A4Z1T819</accession>
<evidence type="ECO:0000256" key="2">
    <source>
        <dbReference type="ARBA" id="ARBA00005467"/>
    </source>
</evidence>
<feature type="transmembrane region" description="Helical" evidence="6">
    <location>
        <begin position="73"/>
        <end position="90"/>
    </location>
</feature>
<dbReference type="VEuPathDB" id="GiardiaDB:GMRT_13244"/>
<dbReference type="PANTHER" id="PTHR13019">
    <property type="entry name" value="GOLGI APPARATUS MEMBRANE PROTEIN TVP23"/>
    <property type="match status" value="1"/>
</dbReference>
<dbReference type="InterPro" id="IPR008564">
    <property type="entry name" value="TVP23-like"/>
</dbReference>
<gene>
    <name evidence="8" type="ORF">GMRT_13244</name>
</gene>
<proteinExistence type="inferred from homology"/>
<evidence type="ECO:0000313" key="9">
    <source>
        <dbReference type="Proteomes" id="UP000315496"/>
    </source>
</evidence>
<feature type="transmembrane region" description="Helical" evidence="6">
    <location>
        <begin position="166"/>
        <end position="187"/>
    </location>
</feature>
<keyword evidence="3 6" id="KW-0812">Transmembrane</keyword>
<evidence type="ECO:0000256" key="1">
    <source>
        <dbReference type="ARBA" id="ARBA00004141"/>
    </source>
</evidence>
<organism evidence="8 9">
    <name type="scientific">Giardia muris</name>
    <dbReference type="NCBI Taxonomy" id="5742"/>
    <lineage>
        <taxon>Eukaryota</taxon>
        <taxon>Metamonada</taxon>
        <taxon>Diplomonadida</taxon>
        <taxon>Hexamitidae</taxon>
        <taxon>Giardiinae</taxon>
        <taxon>Giardia</taxon>
    </lineage>
</organism>
<name>A0A4Z1T819_GIAMU</name>
<dbReference type="Pfam" id="PF05832">
    <property type="entry name" value="DUF846"/>
    <property type="match status" value="1"/>
</dbReference>
<reference evidence="8 9" key="1">
    <citation type="submission" date="2019-05" db="EMBL/GenBank/DDBJ databases">
        <title>The compact genome of Giardia muris reveals important steps in the evolution of intestinal protozoan parasites.</title>
        <authorList>
            <person name="Xu F."/>
            <person name="Jimenez-Gonzalez A."/>
            <person name="Einarsson E."/>
            <person name="Astvaldsson A."/>
            <person name="Peirasmaki D."/>
            <person name="Eckmann L."/>
            <person name="Andersson J.O."/>
            <person name="Svard S.G."/>
            <person name="Jerlstrom-Hultqvist J."/>
        </authorList>
    </citation>
    <scope>NUCLEOTIDE SEQUENCE [LARGE SCALE GENOMIC DNA]</scope>
    <source>
        <strain evidence="8 9">Roberts-Thomson</strain>
    </source>
</reference>
<dbReference type="EMBL" id="VDLU01000002">
    <property type="protein sequence ID" value="TNJ28719.1"/>
    <property type="molecule type" value="Genomic_DNA"/>
</dbReference>
<evidence type="ECO:0000256" key="3">
    <source>
        <dbReference type="ARBA" id="ARBA00022692"/>
    </source>
</evidence>
<feature type="transmembrane region" description="Helical" evidence="6">
    <location>
        <begin position="35"/>
        <end position="61"/>
    </location>
</feature>